<reference evidence="9 10" key="1">
    <citation type="submission" date="2024-04" db="EMBL/GenBank/DDBJ databases">
        <authorList>
            <person name="Rising A."/>
            <person name="Reimegard J."/>
            <person name="Sonavane S."/>
            <person name="Akerstrom W."/>
            <person name="Nylinder S."/>
            <person name="Hedman E."/>
            <person name="Kallberg Y."/>
        </authorList>
    </citation>
    <scope>NUCLEOTIDE SEQUENCE [LARGE SCALE GENOMIC DNA]</scope>
</reference>
<comment type="caution">
    <text evidence="9">The sequence shown here is derived from an EMBL/GenBank/DDBJ whole genome shotgun (WGS) entry which is preliminary data.</text>
</comment>
<feature type="domain" description="C2H2-type" evidence="8">
    <location>
        <begin position="53"/>
        <end position="80"/>
    </location>
</feature>
<dbReference type="InterPro" id="IPR013087">
    <property type="entry name" value="Znf_C2H2_type"/>
</dbReference>
<evidence type="ECO:0000259" key="8">
    <source>
        <dbReference type="PROSITE" id="PS50157"/>
    </source>
</evidence>
<accession>A0AAV2BY48</accession>
<dbReference type="Pfam" id="PF00096">
    <property type="entry name" value="zf-C2H2"/>
    <property type="match status" value="3"/>
</dbReference>
<evidence type="ECO:0000313" key="9">
    <source>
        <dbReference type="EMBL" id="CAL1301210.1"/>
    </source>
</evidence>
<keyword evidence="5" id="KW-0862">Zinc</keyword>
<evidence type="ECO:0000256" key="4">
    <source>
        <dbReference type="ARBA" id="ARBA00022771"/>
    </source>
</evidence>
<proteinExistence type="predicted"/>
<dbReference type="GO" id="GO:0000981">
    <property type="term" value="F:DNA-binding transcription factor activity, RNA polymerase II-specific"/>
    <property type="evidence" value="ECO:0007669"/>
    <property type="project" value="TreeGrafter"/>
</dbReference>
<evidence type="ECO:0000256" key="1">
    <source>
        <dbReference type="ARBA" id="ARBA00004123"/>
    </source>
</evidence>
<evidence type="ECO:0000256" key="5">
    <source>
        <dbReference type="ARBA" id="ARBA00022833"/>
    </source>
</evidence>
<dbReference type="PANTHER" id="PTHR24394:SF44">
    <property type="entry name" value="ZINC FINGER PROTEIN 271-LIKE"/>
    <property type="match status" value="1"/>
</dbReference>
<evidence type="ECO:0000256" key="2">
    <source>
        <dbReference type="ARBA" id="ARBA00022723"/>
    </source>
</evidence>
<dbReference type="FunFam" id="3.30.160.60:FF:001788">
    <property type="entry name" value="ras-responsive element-binding protein 1"/>
    <property type="match status" value="1"/>
</dbReference>
<keyword evidence="6" id="KW-0539">Nucleus</keyword>
<dbReference type="Proteomes" id="UP001497382">
    <property type="component" value="Unassembled WGS sequence"/>
</dbReference>
<feature type="domain" description="C2H2-type" evidence="8">
    <location>
        <begin position="130"/>
        <end position="152"/>
    </location>
</feature>
<protein>
    <recommendedName>
        <fullName evidence="8">C2H2-type domain-containing protein</fullName>
    </recommendedName>
</protein>
<dbReference type="FunFam" id="3.30.160.60:FF:000358">
    <property type="entry name" value="zinc finger protein 24"/>
    <property type="match status" value="1"/>
</dbReference>
<organism evidence="9 10">
    <name type="scientific">Larinioides sclopetarius</name>
    <dbReference type="NCBI Taxonomy" id="280406"/>
    <lineage>
        <taxon>Eukaryota</taxon>
        <taxon>Metazoa</taxon>
        <taxon>Ecdysozoa</taxon>
        <taxon>Arthropoda</taxon>
        <taxon>Chelicerata</taxon>
        <taxon>Arachnida</taxon>
        <taxon>Araneae</taxon>
        <taxon>Araneomorphae</taxon>
        <taxon>Entelegynae</taxon>
        <taxon>Araneoidea</taxon>
        <taxon>Araneidae</taxon>
        <taxon>Larinioides</taxon>
    </lineage>
</organism>
<evidence type="ECO:0000256" key="6">
    <source>
        <dbReference type="ARBA" id="ARBA00023242"/>
    </source>
</evidence>
<gene>
    <name evidence="9" type="ORF">LARSCL_LOCUS22380</name>
</gene>
<dbReference type="SMART" id="SM00355">
    <property type="entry name" value="ZnF_C2H2"/>
    <property type="match status" value="4"/>
</dbReference>
<dbReference type="SUPFAM" id="SSF57667">
    <property type="entry name" value="beta-beta-alpha zinc fingers"/>
    <property type="match status" value="2"/>
</dbReference>
<dbReference type="GO" id="GO:0008270">
    <property type="term" value="F:zinc ion binding"/>
    <property type="evidence" value="ECO:0007669"/>
    <property type="project" value="UniProtKB-KW"/>
</dbReference>
<keyword evidence="2" id="KW-0479">Metal-binding</keyword>
<keyword evidence="4 7" id="KW-0863">Zinc-finger</keyword>
<keyword evidence="10" id="KW-1185">Reference proteome</keyword>
<dbReference type="AlphaFoldDB" id="A0AAV2BY48"/>
<dbReference type="Gene3D" id="3.30.160.60">
    <property type="entry name" value="Classic Zinc Finger"/>
    <property type="match status" value="4"/>
</dbReference>
<feature type="domain" description="C2H2-type" evidence="8">
    <location>
        <begin position="102"/>
        <end position="129"/>
    </location>
</feature>
<evidence type="ECO:0000256" key="3">
    <source>
        <dbReference type="ARBA" id="ARBA00022737"/>
    </source>
</evidence>
<name>A0AAV2BY48_9ARAC</name>
<dbReference type="PROSITE" id="PS50157">
    <property type="entry name" value="ZINC_FINGER_C2H2_2"/>
    <property type="match status" value="4"/>
</dbReference>
<dbReference type="PANTHER" id="PTHR24394">
    <property type="entry name" value="ZINC FINGER PROTEIN"/>
    <property type="match status" value="1"/>
</dbReference>
<dbReference type="InterPro" id="IPR036236">
    <property type="entry name" value="Znf_C2H2_sf"/>
</dbReference>
<dbReference type="EMBL" id="CAXIEN010000635">
    <property type="protein sequence ID" value="CAL1301210.1"/>
    <property type="molecule type" value="Genomic_DNA"/>
</dbReference>
<dbReference type="PROSITE" id="PS00028">
    <property type="entry name" value="ZINC_FINGER_C2H2_1"/>
    <property type="match status" value="2"/>
</dbReference>
<evidence type="ECO:0000256" key="7">
    <source>
        <dbReference type="PROSITE-ProRule" id="PRU00042"/>
    </source>
</evidence>
<sequence length="247" mass="27993">MLDTAFLFSVGSYLRDKMAATVKIHACPHCPYVTPNSGCLKRHLRTHSGERPFVCNMCLKSFSQKGSLQRHLMVHIKSTPAHTIVSCLRDKNVAISEIGFFHACPHCSYVTPNTGCLKRHIRTHSGERPFMCKMCHKSFTQKSNLQRHLLVHVSFGRRDAVFREMLRKRDSGLLLLVLCLHDAAQRKPEGSPDHPQQHPALHVQRVSKIFQPKKHSHPAFQAALGGATLQVQHLQQDIRAELRPQLP</sequence>
<dbReference type="GO" id="GO:0005634">
    <property type="term" value="C:nucleus"/>
    <property type="evidence" value="ECO:0007669"/>
    <property type="project" value="UniProtKB-SubCell"/>
</dbReference>
<feature type="domain" description="C2H2-type" evidence="8">
    <location>
        <begin position="25"/>
        <end position="52"/>
    </location>
</feature>
<evidence type="ECO:0000313" key="10">
    <source>
        <dbReference type="Proteomes" id="UP001497382"/>
    </source>
</evidence>
<comment type="subcellular location">
    <subcellularLocation>
        <location evidence="1">Nucleus</location>
    </subcellularLocation>
</comment>
<keyword evidence="3" id="KW-0677">Repeat</keyword>